<comment type="caution">
    <text evidence="2">The sequence shown here is derived from an EMBL/GenBank/DDBJ whole genome shotgun (WGS) entry which is preliminary data.</text>
</comment>
<accession>A0A2W4WCW9</accession>
<evidence type="ECO:0000313" key="2">
    <source>
        <dbReference type="EMBL" id="PZO42943.1"/>
    </source>
</evidence>
<dbReference type="Pfam" id="PF17265">
    <property type="entry name" value="DUF5331"/>
    <property type="match status" value="1"/>
</dbReference>
<proteinExistence type="predicted"/>
<dbReference type="EMBL" id="QBMN01000037">
    <property type="protein sequence ID" value="PZO42943.1"/>
    <property type="molecule type" value="Genomic_DNA"/>
</dbReference>
<dbReference type="AlphaFoldDB" id="A0A2W4WCW9"/>
<organism evidence="2 3">
    <name type="scientific">Shackletoniella antarctica</name>
    <dbReference type="NCBI Taxonomy" id="268115"/>
    <lineage>
        <taxon>Bacteria</taxon>
        <taxon>Bacillati</taxon>
        <taxon>Cyanobacteriota</taxon>
        <taxon>Cyanophyceae</taxon>
        <taxon>Oculatellales</taxon>
        <taxon>Oculatellaceae</taxon>
        <taxon>Shackletoniella</taxon>
    </lineage>
</organism>
<evidence type="ECO:0000256" key="1">
    <source>
        <dbReference type="SAM" id="MobiDB-lite"/>
    </source>
</evidence>
<evidence type="ECO:0000313" key="3">
    <source>
        <dbReference type="Proteomes" id="UP000249081"/>
    </source>
</evidence>
<protein>
    <recommendedName>
        <fullName evidence="4">DUF5331 domain-containing protein</fullName>
    </recommendedName>
</protein>
<name>A0A2W4WCW9_9CYAN</name>
<feature type="compositionally biased region" description="Polar residues" evidence="1">
    <location>
        <begin position="103"/>
        <end position="117"/>
    </location>
</feature>
<reference evidence="2 3" key="2">
    <citation type="submission" date="2018-06" db="EMBL/GenBank/DDBJ databases">
        <title>Metagenomic assembly of (sub)arctic Cyanobacteria and their associated microbiome from non-axenic cultures.</title>
        <authorList>
            <person name="Baurain D."/>
        </authorList>
    </citation>
    <scope>NUCLEOTIDE SEQUENCE [LARGE SCALE GENOMIC DNA]</scope>
    <source>
        <strain evidence="2">ULC041bin1</strain>
    </source>
</reference>
<reference evidence="3" key="1">
    <citation type="submission" date="2018-04" db="EMBL/GenBank/DDBJ databases">
        <authorList>
            <person name="Cornet L."/>
        </authorList>
    </citation>
    <scope>NUCLEOTIDE SEQUENCE [LARGE SCALE GENOMIC DNA]</scope>
</reference>
<evidence type="ECO:0008006" key="4">
    <source>
        <dbReference type="Google" id="ProtNLM"/>
    </source>
</evidence>
<dbReference type="InterPro" id="IPR020346">
    <property type="entry name" value="Uncharacterised_15.3kDa"/>
</dbReference>
<dbReference type="Proteomes" id="UP000249081">
    <property type="component" value="Unassembled WGS sequence"/>
</dbReference>
<feature type="region of interest" description="Disordered" evidence="1">
    <location>
        <begin position="99"/>
        <end position="146"/>
    </location>
</feature>
<sequence>MNSKQLRRSLKTKWLTYYRDNREWIDKLGIWVTSSGHRRPSSGFILGALATLEPDLTNLLPLVVDLSSNPDRIIAALGLDISPVKEIAALEQAHKMLPGSAQAEVSLSSPETVTSVTIDAPPPLSPAHDDEACSGAGGRENDRPRP</sequence>
<gene>
    <name evidence="2" type="ORF">DCF17_07275</name>
</gene>